<reference evidence="2" key="1">
    <citation type="submission" date="2021-01" db="EMBL/GenBank/DDBJ databases">
        <title>Chromosome-level genome assembly of a human fungal pathogen reveals clustering of transcriptionally co-regulated genes.</title>
        <authorList>
            <person name="Voorhies M."/>
            <person name="Cohen S."/>
            <person name="Shea T.P."/>
            <person name="Petrus S."/>
            <person name="Munoz J.F."/>
            <person name="Poplawski S."/>
            <person name="Goldman W.E."/>
            <person name="Michael T."/>
            <person name="Cuomo C.A."/>
            <person name="Sil A."/>
            <person name="Beyhan S."/>
        </authorList>
    </citation>
    <scope>NUCLEOTIDE SEQUENCE</scope>
    <source>
        <strain evidence="2">H88</strain>
    </source>
</reference>
<feature type="signal peptide" evidence="1">
    <location>
        <begin position="1"/>
        <end position="19"/>
    </location>
</feature>
<organism evidence="2 3">
    <name type="scientific">Ajellomyces capsulatus (strain H88)</name>
    <name type="common">Darling's disease fungus</name>
    <name type="synonym">Histoplasma capsulatum</name>
    <dbReference type="NCBI Taxonomy" id="544711"/>
    <lineage>
        <taxon>Eukaryota</taxon>
        <taxon>Fungi</taxon>
        <taxon>Dikarya</taxon>
        <taxon>Ascomycota</taxon>
        <taxon>Pezizomycotina</taxon>
        <taxon>Eurotiomycetes</taxon>
        <taxon>Eurotiomycetidae</taxon>
        <taxon>Onygenales</taxon>
        <taxon>Ajellomycetaceae</taxon>
        <taxon>Histoplasma</taxon>
    </lineage>
</organism>
<protein>
    <submittedName>
        <fullName evidence="2">Uncharacterized protein</fullName>
    </submittedName>
</protein>
<dbReference type="VEuPathDB" id="FungiDB:I7I53_06885"/>
<dbReference type="Proteomes" id="UP000663419">
    <property type="component" value="Chromosome 2"/>
</dbReference>
<dbReference type="EMBL" id="CP069103">
    <property type="protein sequence ID" value="QSS51535.1"/>
    <property type="molecule type" value="Genomic_DNA"/>
</dbReference>
<evidence type="ECO:0000256" key="1">
    <source>
        <dbReference type="SAM" id="SignalP"/>
    </source>
</evidence>
<accession>A0A8A1LF67</accession>
<feature type="chain" id="PRO_5034450455" evidence="1">
    <location>
        <begin position="20"/>
        <end position="60"/>
    </location>
</feature>
<gene>
    <name evidence="2" type="ORF">I7I53_06885</name>
</gene>
<evidence type="ECO:0000313" key="2">
    <source>
        <dbReference type="EMBL" id="QSS51535.1"/>
    </source>
</evidence>
<proteinExistence type="predicted"/>
<evidence type="ECO:0000313" key="3">
    <source>
        <dbReference type="Proteomes" id="UP000663419"/>
    </source>
</evidence>
<keyword evidence="1" id="KW-0732">Signal</keyword>
<dbReference type="AlphaFoldDB" id="A0A8A1LF67"/>
<name>A0A8A1LF67_AJEC8</name>
<sequence length="60" mass="6837">MVAATRVVTCLLHIFYYHALMMQEPLNIYVSLHQLRSSISSQLFAATRSELPCLSLFYAS</sequence>